<dbReference type="Gene3D" id="3.40.5.50">
    <property type="match status" value="1"/>
</dbReference>
<sequence length="167" mass="19225">MISPQELKMIYTYELVEVEPLRSLKEMNLVSGEVSGCTPLSIVKIPYFVALALKDSNFLQIRLPFYLSPEYLKKKLEEEMSNKDEYSYLQDSLFAIGKEIVRNSYNAEDAQAICSLIDQLKEIRFKKTLNGLEKLDGSTLNLNNLTMFEYNEVKKCMVESMGLIKKV</sequence>
<gene>
    <name evidence="7" type="ORF">NGRA_0919</name>
</gene>
<organism evidence="7 8">
    <name type="scientific">Nosema granulosis</name>
    <dbReference type="NCBI Taxonomy" id="83296"/>
    <lineage>
        <taxon>Eukaryota</taxon>
        <taxon>Fungi</taxon>
        <taxon>Fungi incertae sedis</taxon>
        <taxon>Microsporidia</taxon>
        <taxon>Nosematidae</taxon>
        <taxon>Nosema</taxon>
    </lineage>
</organism>
<evidence type="ECO:0000256" key="3">
    <source>
        <dbReference type="ARBA" id="ARBA00022705"/>
    </source>
</evidence>
<dbReference type="OrthoDB" id="1938138at2759"/>
<keyword evidence="4" id="KW-0539">Nucleus</keyword>
<evidence type="ECO:0000256" key="1">
    <source>
        <dbReference type="ARBA" id="ARBA00004123"/>
    </source>
</evidence>
<evidence type="ECO:0000313" key="8">
    <source>
        <dbReference type="Proteomes" id="UP000740883"/>
    </source>
</evidence>
<dbReference type="InterPro" id="IPR021151">
    <property type="entry name" value="GINS_A"/>
</dbReference>
<dbReference type="EMBL" id="SBJO01000045">
    <property type="protein sequence ID" value="KAF9763975.1"/>
    <property type="molecule type" value="Genomic_DNA"/>
</dbReference>
<accession>A0A9P6GZG9</accession>
<dbReference type="GO" id="GO:0006260">
    <property type="term" value="P:DNA replication"/>
    <property type="evidence" value="ECO:0007669"/>
    <property type="project" value="UniProtKB-KW"/>
</dbReference>
<dbReference type="PANTHER" id="PTHR12772:SF0">
    <property type="entry name" value="DNA REPLICATION COMPLEX GINS PROTEIN PSF2"/>
    <property type="match status" value="1"/>
</dbReference>
<reference evidence="7 8" key="1">
    <citation type="journal article" date="2020" name="Genome Biol. Evol.">
        <title>Comparative genomics of strictly vertically transmitted, feminizing microsporidia endosymbionts of amphipod crustaceans.</title>
        <authorList>
            <person name="Cormier A."/>
            <person name="Chebbi M.A."/>
            <person name="Giraud I."/>
            <person name="Wattier R."/>
            <person name="Teixeira M."/>
            <person name="Gilbert C."/>
            <person name="Rigaud T."/>
            <person name="Cordaux R."/>
        </authorList>
    </citation>
    <scope>NUCLEOTIDE SEQUENCE [LARGE SCALE GENOMIC DNA]</scope>
    <source>
        <strain evidence="7 8">Ou3-Ou53</strain>
    </source>
</reference>
<dbReference type="AlphaFoldDB" id="A0A9P6GZG9"/>
<dbReference type="InterPro" id="IPR007257">
    <property type="entry name" value="GINS_Psf2"/>
</dbReference>
<dbReference type="GO" id="GO:0000811">
    <property type="term" value="C:GINS complex"/>
    <property type="evidence" value="ECO:0007669"/>
    <property type="project" value="TreeGrafter"/>
</dbReference>
<dbReference type="Pfam" id="PF05916">
    <property type="entry name" value="Sld5"/>
    <property type="match status" value="1"/>
</dbReference>
<dbReference type="Proteomes" id="UP000740883">
    <property type="component" value="Unassembled WGS sequence"/>
</dbReference>
<evidence type="ECO:0000259" key="6">
    <source>
        <dbReference type="Pfam" id="PF25005"/>
    </source>
</evidence>
<comment type="similarity">
    <text evidence="2">Belongs to the GINS2/PSF2 family.</text>
</comment>
<dbReference type="SUPFAM" id="SSF160059">
    <property type="entry name" value="PriA/YqbF domain"/>
    <property type="match status" value="1"/>
</dbReference>
<keyword evidence="8" id="KW-1185">Reference proteome</keyword>
<evidence type="ECO:0000259" key="5">
    <source>
        <dbReference type="Pfam" id="PF05916"/>
    </source>
</evidence>
<protein>
    <submittedName>
        <fullName evidence="7">DNA replication complex GINS protein PSF2</fullName>
    </submittedName>
</protein>
<evidence type="ECO:0000256" key="2">
    <source>
        <dbReference type="ARBA" id="ARBA00010565"/>
    </source>
</evidence>
<feature type="domain" description="DNA replication complex GINS protein PSF2 N-terminal" evidence="6">
    <location>
        <begin position="3"/>
        <end position="57"/>
    </location>
</feature>
<dbReference type="Gene3D" id="1.20.58.1020">
    <property type="match status" value="1"/>
</dbReference>
<comment type="caution">
    <text evidence="7">The sequence shown here is derived from an EMBL/GenBank/DDBJ whole genome shotgun (WGS) entry which is preliminary data.</text>
</comment>
<name>A0A9P6GZG9_9MICR</name>
<feature type="domain" description="GINS subunit" evidence="5">
    <location>
        <begin position="66"/>
        <end position="164"/>
    </location>
</feature>
<dbReference type="GO" id="GO:0000727">
    <property type="term" value="P:double-strand break repair via break-induced replication"/>
    <property type="evidence" value="ECO:0007669"/>
    <property type="project" value="TreeGrafter"/>
</dbReference>
<dbReference type="InterPro" id="IPR056784">
    <property type="entry name" value="PSF2_N"/>
</dbReference>
<keyword evidence="3" id="KW-0235">DNA replication</keyword>
<dbReference type="InterPro" id="IPR036224">
    <property type="entry name" value="GINS_bundle-like_dom_sf"/>
</dbReference>
<evidence type="ECO:0000313" key="7">
    <source>
        <dbReference type="EMBL" id="KAF9763975.1"/>
    </source>
</evidence>
<dbReference type="SUPFAM" id="SSF158573">
    <property type="entry name" value="GINS helical bundle-like"/>
    <property type="match status" value="1"/>
</dbReference>
<dbReference type="Pfam" id="PF25005">
    <property type="entry name" value="PSF2_N"/>
    <property type="match status" value="1"/>
</dbReference>
<dbReference type="PANTHER" id="PTHR12772">
    <property type="entry name" value="DNA REPLICATION COMPLEX GINS PROTEIN PSF2"/>
    <property type="match status" value="1"/>
</dbReference>
<comment type="subcellular location">
    <subcellularLocation>
        <location evidence="1">Nucleus</location>
    </subcellularLocation>
</comment>
<evidence type="ECO:0000256" key="4">
    <source>
        <dbReference type="ARBA" id="ARBA00023242"/>
    </source>
</evidence>
<proteinExistence type="inferred from homology"/>